<keyword evidence="2 5" id="KW-0812">Transmembrane</keyword>
<dbReference type="SMART" id="SM00327">
    <property type="entry name" value="VWA"/>
    <property type="match status" value="1"/>
</dbReference>
<accession>A0A4Z0MKH0</accession>
<evidence type="ECO:0000313" key="7">
    <source>
        <dbReference type="EMBL" id="TGD79747.1"/>
    </source>
</evidence>
<dbReference type="RefSeq" id="WP_135531492.1">
    <property type="nucleotide sequence ID" value="NZ_SRKZ01000004.1"/>
</dbReference>
<gene>
    <name evidence="7" type="ORF">EU557_16165</name>
</gene>
<sequence length="349" mass="39420">MQQLWQQLFAPILDSVRYATLASYTWAEPRLLLLLPFVPLLFVARWVLAHRRRSRLGVAFVRGQIPRDWSTLLRFLPDVVLALSLGFAIVALARPQRTDERVVQNGEGIDILLLLDVSASMELQDLQPNRLEAAKRVARDFIAGRQGDRIGLVVFAGDAYSLAPLTTDYELLRDNLRDIRLGMIANDGTAIGTALGVATNRLRSSRSRSKVCILISDGENTAGSLDPLTAAQLAHAYGLKIYTIGLGQDGIVPYGKDENGRPRYVETRLDETTMRQIAQAGEGQFFRATDNAGLSQVFRRINRYEKSEIKQTRYRNTKDYYRIYLFWSLGLWLLWLGLKNTFLTNALED</sequence>
<proteinExistence type="predicted"/>
<evidence type="ECO:0000256" key="3">
    <source>
        <dbReference type="ARBA" id="ARBA00022989"/>
    </source>
</evidence>
<keyword evidence="1" id="KW-1003">Cell membrane</keyword>
<dbReference type="OrthoDB" id="6206554at2"/>
<dbReference type="Pfam" id="PF00092">
    <property type="entry name" value="VWA"/>
    <property type="match status" value="1"/>
</dbReference>
<keyword evidence="8" id="KW-1185">Reference proteome</keyword>
<dbReference type="InterPro" id="IPR002035">
    <property type="entry name" value="VWF_A"/>
</dbReference>
<evidence type="ECO:0000259" key="6">
    <source>
        <dbReference type="PROSITE" id="PS50234"/>
    </source>
</evidence>
<organism evidence="7 8">
    <name type="scientific">Hymenobacter wooponensis</name>
    <dbReference type="NCBI Taxonomy" id="1525360"/>
    <lineage>
        <taxon>Bacteria</taxon>
        <taxon>Pseudomonadati</taxon>
        <taxon>Bacteroidota</taxon>
        <taxon>Cytophagia</taxon>
        <taxon>Cytophagales</taxon>
        <taxon>Hymenobacteraceae</taxon>
        <taxon>Hymenobacter</taxon>
    </lineage>
</organism>
<dbReference type="PANTHER" id="PTHR22550:SF5">
    <property type="entry name" value="LEUCINE ZIPPER PROTEIN 4"/>
    <property type="match status" value="1"/>
</dbReference>
<dbReference type="PROSITE" id="PS50234">
    <property type="entry name" value="VWFA"/>
    <property type="match status" value="1"/>
</dbReference>
<feature type="transmembrane region" description="Helical" evidence="5">
    <location>
        <begin position="31"/>
        <end position="48"/>
    </location>
</feature>
<dbReference type="Proteomes" id="UP000298284">
    <property type="component" value="Unassembled WGS sequence"/>
</dbReference>
<feature type="transmembrane region" description="Helical" evidence="5">
    <location>
        <begin position="72"/>
        <end position="93"/>
    </location>
</feature>
<dbReference type="InterPro" id="IPR036465">
    <property type="entry name" value="vWFA_dom_sf"/>
</dbReference>
<keyword evidence="3 5" id="KW-1133">Transmembrane helix</keyword>
<dbReference type="PANTHER" id="PTHR22550">
    <property type="entry name" value="SPORE GERMINATION PROTEIN"/>
    <property type="match status" value="1"/>
</dbReference>
<evidence type="ECO:0000313" key="8">
    <source>
        <dbReference type="Proteomes" id="UP000298284"/>
    </source>
</evidence>
<evidence type="ECO:0000256" key="5">
    <source>
        <dbReference type="SAM" id="Phobius"/>
    </source>
</evidence>
<feature type="domain" description="VWFA" evidence="6">
    <location>
        <begin position="110"/>
        <end position="301"/>
    </location>
</feature>
<evidence type="ECO:0000256" key="1">
    <source>
        <dbReference type="ARBA" id="ARBA00022475"/>
    </source>
</evidence>
<dbReference type="EMBL" id="SRKZ01000004">
    <property type="protein sequence ID" value="TGD79747.1"/>
    <property type="molecule type" value="Genomic_DNA"/>
</dbReference>
<evidence type="ECO:0000256" key="4">
    <source>
        <dbReference type="ARBA" id="ARBA00023136"/>
    </source>
</evidence>
<dbReference type="AlphaFoldDB" id="A0A4Z0MKH0"/>
<keyword evidence="4 5" id="KW-0472">Membrane</keyword>
<dbReference type="SUPFAM" id="SSF53300">
    <property type="entry name" value="vWA-like"/>
    <property type="match status" value="1"/>
</dbReference>
<evidence type="ECO:0000256" key="2">
    <source>
        <dbReference type="ARBA" id="ARBA00022692"/>
    </source>
</evidence>
<name>A0A4Z0MKH0_9BACT</name>
<comment type="caution">
    <text evidence="7">The sequence shown here is derived from an EMBL/GenBank/DDBJ whole genome shotgun (WGS) entry which is preliminary data.</text>
</comment>
<protein>
    <submittedName>
        <fullName evidence="7">VWA domain-containing protein</fullName>
    </submittedName>
</protein>
<reference evidence="7 8" key="1">
    <citation type="submission" date="2019-04" db="EMBL/GenBank/DDBJ databases">
        <authorList>
            <person name="Feng G."/>
            <person name="Zhang J."/>
            <person name="Zhu H."/>
        </authorList>
    </citation>
    <scope>NUCLEOTIDE SEQUENCE [LARGE SCALE GENOMIC DNA]</scope>
    <source>
        <strain evidence="7 8">JCM 19491</strain>
    </source>
</reference>
<dbReference type="InterPro" id="IPR050768">
    <property type="entry name" value="UPF0353/GerABKA_families"/>
</dbReference>
<dbReference type="Gene3D" id="3.40.50.410">
    <property type="entry name" value="von Willebrand factor, type A domain"/>
    <property type="match status" value="1"/>
</dbReference>
<feature type="transmembrane region" description="Helical" evidence="5">
    <location>
        <begin position="320"/>
        <end position="338"/>
    </location>
</feature>